<dbReference type="Proteomes" id="UP000078228">
    <property type="component" value="Unassembled WGS sequence"/>
</dbReference>
<keyword evidence="4" id="KW-0804">Transcription</keyword>
<dbReference type="Pfam" id="PF03466">
    <property type="entry name" value="LysR_substrate"/>
    <property type="match status" value="1"/>
</dbReference>
<dbReference type="PROSITE" id="PS50931">
    <property type="entry name" value="HTH_LYSR"/>
    <property type="match status" value="1"/>
</dbReference>
<evidence type="ECO:0000256" key="1">
    <source>
        <dbReference type="ARBA" id="ARBA00009437"/>
    </source>
</evidence>
<evidence type="ECO:0000313" key="6">
    <source>
        <dbReference type="EMBL" id="OAU94594.1"/>
    </source>
</evidence>
<dbReference type="InterPro" id="IPR050950">
    <property type="entry name" value="HTH-type_LysR_regulators"/>
</dbReference>
<evidence type="ECO:0000256" key="3">
    <source>
        <dbReference type="ARBA" id="ARBA00023125"/>
    </source>
</evidence>
<dbReference type="InterPro" id="IPR000847">
    <property type="entry name" value="LysR_HTH_N"/>
</dbReference>
<dbReference type="SUPFAM" id="SSF46785">
    <property type="entry name" value="Winged helix' DNA-binding domain"/>
    <property type="match status" value="1"/>
</dbReference>
<dbReference type="InterPro" id="IPR036388">
    <property type="entry name" value="WH-like_DNA-bd_sf"/>
</dbReference>
<protein>
    <submittedName>
        <fullName evidence="6">LysR family transcriptional regulator YbhD</fullName>
    </submittedName>
</protein>
<dbReference type="Gene3D" id="1.10.10.10">
    <property type="entry name" value="Winged helix-like DNA-binding domain superfamily/Winged helix DNA-binding domain"/>
    <property type="match status" value="1"/>
</dbReference>
<name>A0A198UDY2_MORCA</name>
<evidence type="ECO:0000256" key="4">
    <source>
        <dbReference type="ARBA" id="ARBA00023163"/>
    </source>
</evidence>
<dbReference type="RefSeq" id="WP_064611907.1">
    <property type="nucleotide sequence ID" value="NZ_LXHB01000136.1"/>
</dbReference>
<evidence type="ECO:0000256" key="2">
    <source>
        <dbReference type="ARBA" id="ARBA00023015"/>
    </source>
</evidence>
<dbReference type="PATRIC" id="fig|480.238.peg.1168"/>
<keyword evidence="7" id="KW-1185">Reference proteome</keyword>
<dbReference type="PANTHER" id="PTHR30419:SF30">
    <property type="entry name" value="LYSR FAMILY TRANSCRIPTIONAL REGULATOR"/>
    <property type="match status" value="1"/>
</dbReference>
<comment type="caution">
    <text evidence="6">The sequence shown here is derived from an EMBL/GenBank/DDBJ whole genome shotgun (WGS) entry which is preliminary data.</text>
</comment>
<dbReference type="GO" id="GO:0003677">
    <property type="term" value="F:DNA binding"/>
    <property type="evidence" value="ECO:0007669"/>
    <property type="project" value="UniProtKB-KW"/>
</dbReference>
<dbReference type="PRINTS" id="PR00039">
    <property type="entry name" value="HTHLYSR"/>
</dbReference>
<dbReference type="InterPro" id="IPR005119">
    <property type="entry name" value="LysR_subst-bd"/>
</dbReference>
<dbReference type="SUPFAM" id="SSF53850">
    <property type="entry name" value="Periplasmic binding protein-like II"/>
    <property type="match status" value="1"/>
</dbReference>
<dbReference type="PANTHER" id="PTHR30419">
    <property type="entry name" value="HTH-TYPE TRANSCRIPTIONAL REGULATOR YBHD"/>
    <property type="match status" value="1"/>
</dbReference>
<organism evidence="6 7">
    <name type="scientific">Moraxella catarrhalis</name>
    <name type="common">Branhamella catarrhalis</name>
    <dbReference type="NCBI Taxonomy" id="480"/>
    <lineage>
        <taxon>Bacteria</taxon>
        <taxon>Pseudomonadati</taxon>
        <taxon>Pseudomonadota</taxon>
        <taxon>Gammaproteobacteria</taxon>
        <taxon>Moraxellales</taxon>
        <taxon>Moraxellaceae</taxon>
        <taxon>Moraxella</taxon>
    </lineage>
</organism>
<feature type="domain" description="HTH lysR-type" evidence="5">
    <location>
        <begin position="3"/>
        <end position="60"/>
    </location>
</feature>
<comment type="similarity">
    <text evidence="1">Belongs to the LysR transcriptional regulatory family.</text>
</comment>
<dbReference type="AlphaFoldDB" id="A0A198UDY2"/>
<dbReference type="Gene3D" id="3.40.190.290">
    <property type="match status" value="1"/>
</dbReference>
<evidence type="ECO:0000259" key="5">
    <source>
        <dbReference type="PROSITE" id="PS50931"/>
    </source>
</evidence>
<accession>A0A198UDY2</accession>
<gene>
    <name evidence="6" type="ORF">AO384_1951</name>
</gene>
<dbReference type="GO" id="GO:0003700">
    <property type="term" value="F:DNA-binding transcription factor activity"/>
    <property type="evidence" value="ECO:0007669"/>
    <property type="project" value="InterPro"/>
</dbReference>
<proteinExistence type="inferred from homology"/>
<dbReference type="EMBL" id="LXHC01000028">
    <property type="protein sequence ID" value="OAU94594.1"/>
    <property type="molecule type" value="Genomic_DNA"/>
</dbReference>
<keyword evidence="2" id="KW-0805">Transcription regulation</keyword>
<evidence type="ECO:0000313" key="7">
    <source>
        <dbReference type="Proteomes" id="UP000078228"/>
    </source>
</evidence>
<keyword evidence="3" id="KW-0238">DNA-binding</keyword>
<dbReference type="CDD" id="cd08440">
    <property type="entry name" value="PBP2_LTTR_like_4"/>
    <property type="match status" value="1"/>
</dbReference>
<dbReference type="GO" id="GO:0005829">
    <property type="term" value="C:cytosol"/>
    <property type="evidence" value="ECO:0007669"/>
    <property type="project" value="TreeGrafter"/>
</dbReference>
<dbReference type="InterPro" id="IPR036390">
    <property type="entry name" value="WH_DNA-bd_sf"/>
</dbReference>
<sequence>MNITFRQLRAFASIARHHSFSKAAAELHLTQSSLSGLIKEMEKQLDMRLFDRTTRQIHLTEAGERLLPHANKVLNDMQLMSHEVHDLQDYHQGKVRIAAPQQLSAFSIPRLIRLFKEAYPDIQVTLIDCSIEEVASHVQMLEADIGLGPDLLHSNDLMQTRLFRSSFGLVVRADHPLADSKALTWQDLNEGDLITVQAPFADHINEKLPLDIRTRLFRSDYQVNFLSTALGMVKEGLGITMALGYAKSWVDEQGLVMIPIHEPQIGYEFLLYKHRQRSQTPAMKSFENFLLKASKDWLLHI</sequence>
<dbReference type="eggNOG" id="COG0583">
    <property type="taxonomic scope" value="Bacteria"/>
</dbReference>
<reference evidence="6 7" key="1">
    <citation type="journal article" date="2016" name="Genome Biol. Evol.">
        <title>Comparative Genomic Analyses of the Moraxella catarrhalis Serosensitive and Seroresistant Lineages Demonstrate Their Independent Evolution.</title>
        <authorList>
            <person name="Earl J.P."/>
            <person name="de Vries S.P."/>
            <person name="Ahmed A."/>
            <person name="Powell E."/>
            <person name="Schultz M.P."/>
            <person name="Hermans P.W."/>
            <person name="Hill D.J."/>
            <person name="Zhou Z."/>
            <person name="Constantinidou C.I."/>
            <person name="Hu F.Z."/>
            <person name="Bootsma H.J."/>
            <person name="Ehrlich G.D."/>
        </authorList>
    </citation>
    <scope>NUCLEOTIDE SEQUENCE [LARGE SCALE GENOMIC DNA]</scope>
    <source>
        <strain evidence="6 7">Z7542</strain>
    </source>
</reference>
<dbReference type="Pfam" id="PF00126">
    <property type="entry name" value="HTH_1"/>
    <property type="match status" value="1"/>
</dbReference>
<dbReference type="FunFam" id="1.10.10.10:FF:000001">
    <property type="entry name" value="LysR family transcriptional regulator"/>
    <property type="match status" value="1"/>
</dbReference>